<dbReference type="SUPFAM" id="SSF46785">
    <property type="entry name" value="Winged helix' DNA-binding domain"/>
    <property type="match status" value="1"/>
</dbReference>
<dbReference type="PANTHER" id="PTHR43537">
    <property type="entry name" value="TRANSCRIPTIONAL REGULATOR, GNTR FAMILY"/>
    <property type="match status" value="1"/>
</dbReference>
<evidence type="ECO:0000313" key="6">
    <source>
        <dbReference type="Proteomes" id="UP000619293"/>
    </source>
</evidence>
<keyword evidence="1" id="KW-0805">Transcription regulation</keyword>
<name>A0A8J3KBK6_9ACTN</name>
<sequence>MTAPGRVIAGRQGAGALGAVTDTAPANGEIESYSLVELAVTRLRREILSGRSEPGERLVEEQLTRRLGISRAPLREALRLLGQQGLVEHVPRRGARVATLSDRDVQELYAVRDMLERHAVEQAPRAPVKLDGLRATVDRMRDAAATGDQLEVANAHRAFHVSLVALSGNGQLTAIYESILVKLQLYMAINLRREAELAHADDGVHRHERLLEAVATGDPAAVLTALAGHGARSYL</sequence>
<comment type="caution">
    <text evidence="5">The sequence shown here is derived from an EMBL/GenBank/DDBJ whole genome shotgun (WGS) entry which is preliminary data.</text>
</comment>
<dbReference type="InterPro" id="IPR036390">
    <property type="entry name" value="WH_DNA-bd_sf"/>
</dbReference>
<dbReference type="SMART" id="SM00345">
    <property type="entry name" value="HTH_GNTR"/>
    <property type="match status" value="1"/>
</dbReference>
<dbReference type="Gene3D" id="1.10.10.10">
    <property type="entry name" value="Winged helix-like DNA-binding domain superfamily/Winged helix DNA-binding domain"/>
    <property type="match status" value="1"/>
</dbReference>
<evidence type="ECO:0000259" key="4">
    <source>
        <dbReference type="PROSITE" id="PS50949"/>
    </source>
</evidence>
<accession>A0A8J3KBK6</accession>
<evidence type="ECO:0000256" key="3">
    <source>
        <dbReference type="ARBA" id="ARBA00023163"/>
    </source>
</evidence>
<dbReference type="Proteomes" id="UP000619293">
    <property type="component" value="Unassembled WGS sequence"/>
</dbReference>
<dbReference type="GO" id="GO:0003700">
    <property type="term" value="F:DNA-binding transcription factor activity"/>
    <property type="evidence" value="ECO:0007669"/>
    <property type="project" value="InterPro"/>
</dbReference>
<dbReference type="SUPFAM" id="SSF48008">
    <property type="entry name" value="GntR ligand-binding domain-like"/>
    <property type="match status" value="1"/>
</dbReference>
<evidence type="ECO:0000313" key="5">
    <source>
        <dbReference type="EMBL" id="GIF94215.1"/>
    </source>
</evidence>
<dbReference type="GO" id="GO:0003677">
    <property type="term" value="F:DNA binding"/>
    <property type="evidence" value="ECO:0007669"/>
    <property type="project" value="UniProtKB-KW"/>
</dbReference>
<dbReference type="CDD" id="cd07377">
    <property type="entry name" value="WHTH_GntR"/>
    <property type="match status" value="1"/>
</dbReference>
<keyword evidence="6" id="KW-1185">Reference proteome</keyword>
<dbReference type="InterPro" id="IPR000524">
    <property type="entry name" value="Tscrpt_reg_HTH_GntR"/>
</dbReference>
<proteinExistence type="predicted"/>
<feature type="domain" description="HTH gntR-type" evidence="4">
    <location>
        <begin position="33"/>
        <end position="100"/>
    </location>
</feature>
<reference evidence="5 6" key="1">
    <citation type="submission" date="2021-01" db="EMBL/GenBank/DDBJ databases">
        <title>Whole genome shotgun sequence of Catellatospora chokoriensis NBRC 107358.</title>
        <authorList>
            <person name="Komaki H."/>
            <person name="Tamura T."/>
        </authorList>
    </citation>
    <scope>NUCLEOTIDE SEQUENCE [LARGE SCALE GENOMIC DNA]</scope>
    <source>
        <strain evidence="5 6">NBRC 107358</strain>
    </source>
</reference>
<dbReference type="InterPro" id="IPR036388">
    <property type="entry name" value="WH-like_DNA-bd_sf"/>
</dbReference>
<organism evidence="5 6">
    <name type="scientific">Catellatospora chokoriensis</name>
    <dbReference type="NCBI Taxonomy" id="310353"/>
    <lineage>
        <taxon>Bacteria</taxon>
        <taxon>Bacillati</taxon>
        <taxon>Actinomycetota</taxon>
        <taxon>Actinomycetes</taxon>
        <taxon>Micromonosporales</taxon>
        <taxon>Micromonosporaceae</taxon>
        <taxon>Catellatospora</taxon>
    </lineage>
</organism>
<evidence type="ECO:0000256" key="1">
    <source>
        <dbReference type="ARBA" id="ARBA00023015"/>
    </source>
</evidence>
<dbReference type="InterPro" id="IPR008920">
    <property type="entry name" value="TF_FadR/GntR_C"/>
</dbReference>
<dbReference type="AlphaFoldDB" id="A0A8J3KBK6"/>
<keyword evidence="2" id="KW-0238">DNA-binding</keyword>
<keyword evidence="3" id="KW-0804">Transcription</keyword>
<evidence type="ECO:0000256" key="2">
    <source>
        <dbReference type="ARBA" id="ARBA00023125"/>
    </source>
</evidence>
<dbReference type="Gene3D" id="1.20.120.530">
    <property type="entry name" value="GntR ligand-binding domain-like"/>
    <property type="match status" value="1"/>
</dbReference>
<dbReference type="EMBL" id="BONG01000086">
    <property type="protein sequence ID" value="GIF94215.1"/>
    <property type="molecule type" value="Genomic_DNA"/>
</dbReference>
<gene>
    <name evidence="5" type="ORF">Cch02nite_76590</name>
</gene>
<dbReference type="Pfam" id="PF00392">
    <property type="entry name" value="GntR"/>
    <property type="match status" value="1"/>
</dbReference>
<dbReference type="SMART" id="SM00895">
    <property type="entry name" value="FCD"/>
    <property type="match status" value="1"/>
</dbReference>
<dbReference type="PANTHER" id="PTHR43537:SF45">
    <property type="entry name" value="GNTR FAMILY REGULATORY PROTEIN"/>
    <property type="match status" value="1"/>
</dbReference>
<dbReference type="InterPro" id="IPR011711">
    <property type="entry name" value="GntR_C"/>
</dbReference>
<dbReference type="PROSITE" id="PS50949">
    <property type="entry name" value="HTH_GNTR"/>
    <property type="match status" value="1"/>
</dbReference>
<dbReference type="Pfam" id="PF07729">
    <property type="entry name" value="FCD"/>
    <property type="match status" value="1"/>
</dbReference>
<protein>
    <submittedName>
        <fullName evidence="5">Transcriptional regulator</fullName>
    </submittedName>
</protein>